<keyword evidence="3" id="KW-0378">Hydrolase</keyword>
<feature type="signal peptide" evidence="2">
    <location>
        <begin position="1"/>
        <end position="17"/>
    </location>
</feature>
<feature type="compositionally biased region" description="Low complexity" evidence="1">
    <location>
        <begin position="25"/>
        <end position="134"/>
    </location>
</feature>
<comment type="caution">
    <text evidence="3">The sequence shown here is derived from an EMBL/GenBank/DDBJ whole genome shotgun (WGS) entry which is preliminary data.</text>
</comment>
<dbReference type="PROSITE" id="PS51257">
    <property type="entry name" value="PROKAR_LIPOPROTEIN"/>
    <property type="match status" value="1"/>
</dbReference>
<dbReference type="PANTHER" id="PTHR21562">
    <property type="entry name" value="NOTUM-RELATED"/>
    <property type="match status" value="1"/>
</dbReference>
<name>A0ABT5DUA2_9BACT</name>
<keyword evidence="4" id="KW-1185">Reference proteome</keyword>
<dbReference type="PANTHER" id="PTHR21562:SF83">
    <property type="entry name" value="PECTIN ACETYLESTERASE 4"/>
    <property type="match status" value="1"/>
</dbReference>
<accession>A0ABT5DUA2</accession>
<proteinExistence type="predicted"/>
<dbReference type="GO" id="GO:0016787">
    <property type="term" value="F:hydrolase activity"/>
    <property type="evidence" value="ECO:0007669"/>
    <property type="project" value="UniProtKB-KW"/>
</dbReference>
<evidence type="ECO:0000256" key="1">
    <source>
        <dbReference type="SAM" id="MobiDB-lite"/>
    </source>
</evidence>
<evidence type="ECO:0000313" key="3">
    <source>
        <dbReference type="EMBL" id="MDC0715981.1"/>
    </source>
</evidence>
<reference evidence="3 4" key="1">
    <citation type="submission" date="2022-11" db="EMBL/GenBank/DDBJ databases">
        <title>Minimal conservation of predation-associated metabolite biosynthetic gene clusters underscores biosynthetic potential of Myxococcota including descriptions for ten novel species: Archangium lansinium sp. nov., Myxococcus landrumus sp. nov., Nannocystis bai.</title>
        <authorList>
            <person name="Ahearne A."/>
            <person name="Stevens C."/>
            <person name="Dowd S."/>
        </authorList>
    </citation>
    <scope>NUCLEOTIDE SEQUENCE [LARGE SCALE GENOMIC DNA]</scope>
    <source>
        <strain evidence="3 4">BB15-2</strain>
    </source>
</reference>
<evidence type="ECO:0000313" key="4">
    <source>
        <dbReference type="Proteomes" id="UP001221686"/>
    </source>
</evidence>
<gene>
    <name evidence="3" type="ORF">POL25_03685</name>
</gene>
<feature type="chain" id="PRO_5045800509" evidence="2">
    <location>
        <begin position="18"/>
        <end position="474"/>
    </location>
</feature>
<dbReference type="InterPro" id="IPR004963">
    <property type="entry name" value="PAE/NOTUM"/>
</dbReference>
<keyword evidence="2" id="KW-0732">Signal</keyword>
<feature type="region of interest" description="Disordered" evidence="1">
    <location>
        <begin position="22"/>
        <end position="140"/>
    </location>
</feature>
<dbReference type="RefSeq" id="WP_272084420.1">
    <property type="nucleotide sequence ID" value="NZ_JAQNDL010000001.1"/>
</dbReference>
<evidence type="ECO:0000256" key="2">
    <source>
        <dbReference type="SAM" id="SignalP"/>
    </source>
</evidence>
<protein>
    <submittedName>
        <fullName evidence="3">Pectin acetylesterase-family hydrolase</fullName>
    </submittedName>
</protein>
<sequence>MTRIASLLSTTCFALFACQDPGNGSTETEATSDPSTSTSTAGPTTDAATTDVATTDVATTEQPTTEASTTTSTTDDTTTQGVDTTTITTDDTTTTTTDGTTTTTTTTDGTTTTTTGDTTTTTTTGDTDTETTGEPSPWDGEPLPDAPDGEWQWVPFPESQCRDGSSAGIAVRYGSGPGLMIYFQSGGACFNAATCNQNAKSFGMASYNNFVQNAGGAGIFDDDAPENPVGDWSVVFVPYCTGDVHAGAQPDVEIDGIAGTQQFVGYTNVTHYLNRVVPTFLGTAEHVLVTGESAGGFGSAFNYDRIVEAFPDRPVTLLDDSGPVMSDAFMSPCLQQHWRDIWNFEATLPADCAECFQPDGGGISNIIPYLAAKHSDQRLGLVSSLQDQTIRYFFGFGLDDCAGGQMSGATFTAGLADLRDDWMEDPAGTWGAFYLAGSQHTWLTPSFYSAQTDGVLLREWVADLLAGTATNVAP</sequence>
<organism evidence="3 4">
    <name type="scientific">Nannocystis bainbridge</name>
    <dbReference type="NCBI Taxonomy" id="2995303"/>
    <lineage>
        <taxon>Bacteria</taxon>
        <taxon>Pseudomonadati</taxon>
        <taxon>Myxococcota</taxon>
        <taxon>Polyangia</taxon>
        <taxon>Nannocystales</taxon>
        <taxon>Nannocystaceae</taxon>
        <taxon>Nannocystis</taxon>
    </lineage>
</organism>
<dbReference type="Pfam" id="PF03283">
    <property type="entry name" value="PAE"/>
    <property type="match status" value="1"/>
</dbReference>
<dbReference type="Proteomes" id="UP001221686">
    <property type="component" value="Unassembled WGS sequence"/>
</dbReference>
<dbReference type="EMBL" id="JAQNDL010000001">
    <property type="protein sequence ID" value="MDC0715981.1"/>
    <property type="molecule type" value="Genomic_DNA"/>
</dbReference>